<feature type="transmembrane region" description="Helical" evidence="9">
    <location>
        <begin position="190"/>
        <end position="212"/>
    </location>
</feature>
<evidence type="ECO:0000256" key="4">
    <source>
        <dbReference type="ARBA" id="ARBA00022475"/>
    </source>
</evidence>
<feature type="transmembrane region" description="Helical" evidence="9">
    <location>
        <begin position="351"/>
        <end position="375"/>
    </location>
</feature>
<evidence type="ECO:0000313" key="10">
    <source>
        <dbReference type="EMBL" id="KAK8868007.1"/>
    </source>
</evidence>
<dbReference type="InterPro" id="IPR051629">
    <property type="entry name" value="Sulfite_efflux_TDT"/>
</dbReference>
<feature type="transmembrane region" description="Helical" evidence="9">
    <location>
        <begin position="224"/>
        <end position="246"/>
    </location>
</feature>
<dbReference type="Gene3D" id="1.50.10.150">
    <property type="entry name" value="Voltage-dependent anion channel"/>
    <property type="match status" value="1"/>
</dbReference>
<evidence type="ECO:0000256" key="3">
    <source>
        <dbReference type="ARBA" id="ARBA00022448"/>
    </source>
</evidence>
<protein>
    <submittedName>
        <fullName evidence="10">C4-dicarboxylate transporter/malic acid transport protein</fullName>
    </submittedName>
</protein>
<feature type="transmembrane region" description="Helical" evidence="9">
    <location>
        <begin position="78"/>
        <end position="102"/>
    </location>
</feature>
<keyword evidence="4" id="KW-1003">Cell membrane</keyword>
<feature type="compositionally biased region" description="Low complexity" evidence="8">
    <location>
        <begin position="1"/>
        <end position="12"/>
    </location>
</feature>
<keyword evidence="6 9" id="KW-1133">Transmembrane helix</keyword>
<accession>A0ABR2IT42</accession>
<feature type="transmembrane region" description="Helical" evidence="9">
    <location>
        <begin position="153"/>
        <end position="178"/>
    </location>
</feature>
<sequence length="429" mass="46345">MSAATTMTALTSDPRPGGGNKSNLSPPSCPEGAAPCASKNDAGWRRIVRNFTPSWFTVTMGTGIVSILLHNLPYNTDWIRWMSVGFFSLNVLLMVAFTTISAMRYILYPQIWSVMIRHPTQSLFLGTFPMGLATIINMTVFVCVPAWGNWAAYLAWGLWWFDLAVSLICCVSLPFLVIHLGKTDLASLTAVMLLPIVPCVVAAASGGIVANVLPNPSHVQTTLIASYMSWGIGIFFSVLVLAMYQVRLSNHALPPREAIVSVLLPVGPFGQGGFGIAKLTQVTRKLLLHGGGEGIAMEAVQEYDTTYAEPIGLLIEGLGACVALIMWGIGLVWLAYAVISIATTRSFPFNMGWWGFTFPLGVWVACTAELGSVLHKTFFDVTAMIGSGCVFLLWLVVAACTTKQVISGEMFFAPCLKNLSSAERLGKKT</sequence>
<dbReference type="PANTHER" id="PTHR31686:SF1">
    <property type="entry name" value="SULFITE EFFLUX PUMP SSU1"/>
    <property type="match status" value="1"/>
</dbReference>
<organism evidence="10 11">
    <name type="scientific">Apiospora arundinis</name>
    <dbReference type="NCBI Taxonomy" id="335852"/>
    <lineage>
        <taxon>Eukaryota</taxon>
        <taxon>Fungi</taxon>
        <taxon>Dikarya</taxon>
        <taxon>Ascomycota</taxon>
        <taxon>Pezizomycotina</taxon>
        <taxon>Sordariomycetes</taxon>
        <taxon>Xylariomycetidae</taxon>
        <taxon>Amphisphaeriales</taxon>
        <taxon>Apiosporaceae</taxon>
        <taxon>Apiospora</taxon>
    </lineage>
</organism>
<evidence type="ECO:0000256" key="1">
    <source>
        <dbReference type="ARBA" id="ARBA00004651"/>
    </source>
</evidence>
<dbReference type="InterPro" id="IPR038665">
    <property type="entry name" value="Voltage-dep_anion_channel_sf"/>
</dbReference>
<dbReference type="PANTHER" id="PTHR31686">
    <property type="match status" value="1"/>
</dbReference>
<keyword evidence="5 9" id="KW-0812">Transmembrane</keyword>
<dbReference type="EMBL" id="JAPCWZ010000004">
    <property type="protein sequence ID" value="KAK8868007.1"/>
    <property type="molecule type" value="Genomic_DNA"/>
</dbReference>
<dbReference type="CDD" id="cd09318">
    <property type="entry name" value="TDT_SSU1"/>
    <property type="match status" value="1"/>
</dbReference>
<comment type="caution">
    <text evidence="10">The sequence shown here is derived from an EMBL/GenBank/DDBJ whole genome shotgun (WGS) entry which is preliminary data.</text>
</comment>
<proteinExistence type="inferred from homology"/>
<comment type="subcellular location">
    <subcellularLocation>
        <location evidence="1">Cell membrane</location>
        <topology evidence="1">Multi-pass membrane protein</topology>
    </subcellularLocation>
</comment>
<feature type="transmembrane region" description="Helical" evidence="9">
    <location>
        <begin position="54"/>
        <end position="72"/>
    </location>
</feature>
<feature type="region of interest" description="Disordered" evidence="8">
    <location>
        <begin position="1"/>
        <end position="35"/>
    </location>
</feature>
<evidence type="ECO:0000313" key="11">
    <source>
        <dbReference type="Proteomes" id="UP001390339"/>
    </source>
</evidence>
<evidence type="ECO:0000256" key="6">
    <source>
        <dbReference type="ARBA" id="ARBA00022989"/>
    </source>
</evidence>
<dbReference type="Proteomes" id="UP001390339">
    <property type="component" value="Unassembled WGS sequence"/>
</dbReference>
<keyword evidence="3" id="KW-0813">Transport</keyword>
<evidence type="ECO:0000256" key="7">
    <source>
        <dbReference type="ARBA" id="ARBA00023136"/>
    </source>
</evidence>
<keyword evidence="7 9" id="KW-0472">Membrane</keyword>
<name>A0ABR2IT42_9PEZI</name>
<feature type="transmembrane region" description="Helical" evidence="9">
    <location>
        <begin position="381"/>
        <end position="400"/>
    </location>
</feature>
<dbReference type="Pfam" id="PF03595">
    <property type="entry name" value="SLAC1"/>
    <property type="match status" value="1"/>
</dbReference>
<keyword evidence="11" id="KW-1185">Reference proteome</keyword>
<feature type="transmembrane region" description="Helical" evidence="9">
    <location>
        <begin position="317"/>
        <end position="339"/>
    </location>
</feature>
<evidence type="ECO:0000256" key="2">
    <source>
        <dbReference type="ARBA" id="ARBA00008566"/>
    </source>
</evidence>
<evidence type="ECO:0000256" key="8">
    <source>
        <dbReference type="SAM" id="MobiDB-lite"/>
    </source>
</evidence>
<feature type="transmembrane region" description="Helical" evidence="9">
    <location>
        <begin position="123"/>
        <end position="147"/>
    </location>
</feature>
<dbReference type="InterPro" id="IPR004695">
    <property type="entry name" value="SLAC1/Mae1/Ssu1/TehA"/>
</dbReference>
<gene>
    <name evidence="10" type="ORF">PGQ11_006585</name>
</gene>
<reference evidence="10 11" key="1">
    <citation type="journal article" date="2024" name="IMA Fungus">
        <title>Apiospora arundinis, a panoply of carbohydrate-active enzymes and secondary metabolites.</title>
        <authorList>
            <person name="Sorensen T."/>
            <person name="Petersen C."/>
            <person name="Muurmann A.T."/>
            <person name="Christiansen J.V."/>
            <person name="Brundto M.L."/>
            <person name="Overgaard C.K."/>
            <person name="Boysen A.T."/>
            <person name="Wollenberg R.D."/>
            <person name="Larsen T.O."/>
            <person name="Sorensen J.L."/>
            <person name="Nielsen K.L."/>
            <person name="Sondergaard T.E."/>
        </authorList>
    </citation>
    <scope>NUCLEOTIDE SEQUENCE [LARGE SCALE GENOMIC DNA]</scope>
    <source>
        <strain evidence="10 11">AAU 773</strain>
    </source>
</reference>
<comment type="similarity">
    <text evidence="2">Belongs to the tellurite-resistance/dicarboxylate transporter (TDT) family.</text>
</comment>
<evidence type="ECO:0000256" key="9">
    <source>
        <dbReference type="SAM" id="Phobius"/>
    </source>
</evidence>
<evidence type="ECO:0000256" key="5">
    <source>
        <dbReference type="ARBA" id="ARBA00022692"/>
    </source>
</evidence>